<keyword evidence="5" id="KW-0472">Membrane</keyword>
<evidence type="ECO:0000256" key="1">
    <source>
        <dbReference type="ARBA" id="ARBA00004651"/>
    </source>
</evidence>
<sequence>MDVQEQNYDQLNEESQKKMLRGSAWMTVGSFASRLLGAIYIIPWYLWMGQQAELANNLFTKGYNIYALFLMISTAGIPGAIAKQISKYNSLNEYRVSKELFKRTLMVMGLLGLVSSAFMFFGSPLLANLSGGNKDLIPVMKSLSVAVLIFPVMSAFRGFFQGNQDMMPSALSQIIEQIARVAYILVTAYVIMKVGSGDYVSAVTHATLAAFVGSFFALLLLLWFYKKYMPRLAALEAQSHNEIEIKPNELIKEIVMEAIPFIFVGSAITIFKLIDQMTFERFLGSYTNYTTEQVEKLFTLFSGNPDKLTMITISIATSLAIAGLPLITELYTKQKFQELAKQLSDNIQLFFFVMIPSTVGMVLLSDELNTVFYRSDDLGASLLRQATYVGVVLGFYILVSSILQGIYGNNKAIRFLVIGLLIKLICQFPFIYYLESYGPNLATAVGFLVASGLTIYEIYKMTHFDVALTLRRTLLIIILSLMMLLGAFLVQQLLYFFLSPASKGPAFAIVMIVGLIGGSIYGYLVLKLRLADKLLGSRMAGLRRKLRIR</sequence>
<dbReference type="PANTHER" id="PTHR30250:SF21">
    <property type="entry name" value="LIPID II FLIPPASE MURJ"/>
    <property type="match status" value="1"/>
</dbReference>
<keyword evidence="2" id="KW-1003">Cell membrane</keyword>
<keyword evidence="4" id="KW-1133">Transmembrane helix</keyword>
<evidence type="ECO:0000256" key="5">
    <source>
        <dbReference type="ARBA" id="ARBA00023136"/>
    </source>
</evidence>
<evidence type="ECO:0000313" key="7">
    <source>
        <dbReference type="Proteomes" id="UP000298615"/>
    </source>
</evidence>
<evidence type="ECO:0000256" key="3">
    <source>
        <dbReference type="ARBA" id="ARBA00022692"/>
    </source>
</evidence>
<dbReference type="AlphaFoldDB" id="A0A4D7CSX8"/>
<name>A0A4D7CSX8_9ENTE</name>
<protein>
    <submittedName>
        <fullName evidence="6">Polysaccharide biosynthesis protein</fullName>
    </submittedName>
</protein>
<dbReference type="KEGG" id="vao:FA707_10155"/>
<dbReference type="CDD" id="cd13124">
    <property type="entry name" value="MATE_SpoVB_like"/>
    <property type="match status" value="1"/>
</dbReference>
<dbReference type="Pfam" id="PF01943">
    <property type="entry name" value="Polysacc_synt"/>
    <property type="match status" value="1"/>
</dbReference>
<dbReference type="InterPro" id="IPR002797">
    <property type="entry name" value="Polysacc_synth"/>
</dbReference>
<reference evidence="6 7" key="1">
    <citation type="submission" date="2019-04" db="EMBL/GenBank/DDBJ databases">
        <title>Vagococcus sp. nov., isolated from faeces of yaks (Bos grunniens).</title>
        <authorList>
            <person name="Ge Y."/>
        </authorList>
    </citation>
    <scope>NUCLEOTIDE SEQUENCE [LARGE SCALE GENOMIC DNA]</scope>
    <source>
        <strain evidence="6 7">MN-17</strain>
    </source>
</reference>
<organism evidence="6 7">
    <name type="scientific">Vagococcus zengguangii</name>
    <dbReference type="NCBI Taxonomy" id="2571750"/>
    <lineage>
        <taxon>Bacteria</taxon>
        <taxon>Bacillati</taxon>
        <taxon>Bacillota</taxon>
        <taxon>Bacilli</taxon>
        <taxon>Lactobacillales</taxon>
        <taxon>Enterococcaceae</taxon>
        <taxon>Vagococcus</taxon>
    </lineage>
</organism>
<dbReference type="OrthoDB" id="9775950at2"/>
<gene>
    <name evidence="6" type="ORF">FA707_10155</name>
</gene>
<proteinExistence type="predicted"/>
<accession>A0A4D7CSX8</accession>
<comment type="subcellular location">
    <subcellularLocation>
        <location evidence="1">Cell membrane</location>
        <topology evidence="1">Multi-pass membrane protein</topology>
    </subcellularLocation>
</comment>
<evidence type="ECO:0000256" key="2">
    <source>
        <dbReference type="ARBA" id="ARBA00022475"/>
    </source>
</evidence>
<dbReference type="PANTHER" id="PTHR30250">
    <property type="entry name" value="PST FAMILY PREDICTED COLANIC ACID TRANSPORTER"/>
    <property type="match status" value="1"/>
</dbReference>
<dbReference type="Proteomes" id="UP000298615">
    <property type="component" value="Chromosome"/>
</dbReference>
<dbReference type="GO" id="GO:0005886">
    <property type="term" value="C:plasma membrane"/>
    <property type="evidence" value="ECO:0007669"/>
    <property type="project" value="UniProtKB-SubCell"/>
</dbReference>
<dbReference type="InterPro" id="IPR050833">
    <property type="entry name" value="Poly_Biosynth_Transport"/>
</dbReference>
<evidence type="ECO:0000256" key="4">
    <source>
        <dbReference type="ARBA" id="ARBA00022989"/>
    </source>
</evidence>
<keyword evidence="7" id="KW-1185">Reference proteome</keyword>
<evidence type="ECO:0000313" key="6">
    <source>
        <dbReference type="EMBL" id="QCI87269.1"/>
    </source>
</evidence>
<dbReference type="EMBL" id="CP039712">
    <property type="protein sequence ID" value="QCI87269.1"/>
    <property type="molecule type" value="Genomic_DNA"/>
</dbReference>
<dbReference type="RefSeq" id="WP_136954091.1">
    <property type="nucleotide sequence ID" value="NZ_CP039712.1"/>
</dbReference>
<dbReference type="PIRSF" id="PIRSF038958">
    <property type="entry name" value="PG_synth_SpoVB"/>
    <property type="match status" value="1"/>
</dbReference>
<dbReference type="InterPro" id="IPR024923">
    <property type="entry name" value="PG_synth_SpoVB"/>
</dbReference>
<keyword evidence="3" id="KW-0812">Transmembrane</keyword>